<dbReference type="KEGG" id="wso:WSWS_00218"/>
<accession>A0A288QVP3</accession>
<organism evidence="6 7">
    <name type="scientific">Weissella soli</name>
    <dbReference type="NCBI Taxonomy" id="155866"/>
    <lineage>
        <taxon>Bacteria</taxon>
        <taxon>Bacillati</taxon>
        <taxon>Bacillota</taxon>
        <taxon>Bacilli</taxon>
        <taxon>Lactobacillales</taxon>
        <taxon>Lactobacillaceae</taxon>
        <taxon>Weissella</taxon>
    </lineage>
</organism>
<keyword evidence="7" id="KW-1185">Reference proteome</keyword>
<dbReference type="GO" id="GO:0005886">
    <property type="term" value="C:plasma membrane"/>
    <property type="evidence" value="ECO:0007669"/>
    <property type="project" value="UniProtKB-SubCell"/>
</dbReference>
<comment type="caution">
    <text evidence="6">The sequence shown here is derived from an EMBL/GenBank/DDBJ whole genome shotgun (WGS) entry which is preliminary data.</text>
</comment>
<evidence type="ECO:0000256" key="3">
    <source>
        <dbReference type="ARBA" id="ARBA00022692"/>
    </source>
</evidence>
<evidence type="ECO:0000256" key="5">
    <source>
        <dbReference type="ARBA" id="ARBA00023136"/>
    </source>
</evidence>
<keyword evidence="2" id="KW-1003">Cell membrane</keyword>
<evidence type="ECO:0000313" key="7">
    <source>
        <dbReference type="Proteomes" id="UP000254912"/>
    </source>
</evidence>
<dbReference type="AlphaFoldDB" id="A0A288QVP3"/>
<sequence length="392" mass="45058">MTILKPFFSVSVKKALNELAILIIFFGNLFINNGHDRFLLNSLSVYLLISIAQSFFKFVLQMTNRISEYSVLTILSNMIYFFSVVLLLIFNFRNFQVLIAAFIFGNLVAMIYGLVALKDLFINKDNFKFFWSWKEAWDNISVGSQLLVANAASMLIVGIVRIGIQQGWGVETFGKVSLTLSISNLLMVFINAISIVIFPKLKRISLTKINDIYSMIRDLLMPIVLTGMLIYFPISYFIPLWLPKYGSTLIYMSILFPMITYQSKFEILSNTFMKVLRMERQLLFINITTLVISSILTVISVFVLHNLTTTVFVIIIVMAIRSTISELYLKNRLHVKFSSEMFSETVMVVVFIVLAWYLPIFEAMVGYIVILILYLLMKKNDISKAIKNIKTM</sequence>
<dbReference type="EMBL" id="QRAS01000002">
    <property type="protein sequence ID" value="RDL06455.1"/>
    <property type="molecule type" value="Genomic_DNA"/>
</dbReference>
<name>A0A288QVP3_9LACO</name>
<dbReference type="PANTHER" id="PTHR30250">
    <property type="entry name" value="PST FAMILY PREDICTED COLANIC ACID TRANSPORTER"/>
    <property type="match status" value="1"/>
</dbReference>
<dbReference type="RefSeq" id="WP_070229534.1">
    <property type="nucleotide sequence ID" value="NZ_BJYO01000003.1"/>
</dbReference>
<evidence type="ECO:0000256" key="2">
    <source>
        <dbReference type="ARBA" id="ARBA00022475"/>
    </source>
</evidence>
<comment type="subcellular location">
    <subcellularLocation>
        <location evidence="1">Cell membrane</location>
        <topology evidence="1">Multi-pass membrane protein</topology>
    </subcellularLocation>
</comment>
<proteinExistence type="predicted"/>
<evidence type="ECO:0000256" key="4">
    <source>
        <dbReference type="ARBA" id="ARBA00022989"/>
    </source>
</evidence>
<gene>
    <name evidence="6" type="ORF">DFP99_0833</name>
</gene>
<evidence type="ECO:0000313" key="6">
    <source>
        <dbReference type="EMBL" id="RDL06455.1"/>
    </source>
</evidence>
<keyword evidence="3" id="KW-0812">Transmembrane</keyword>
<keyword evidence="5" id="KW-0472">Membrane</keyword>
<protein>
    <submittedName>
        <fullName evidence="6">Uncharacterized protein</fullName>
    </submittedName>
</protein>
<reference evidence="6 7" key="1">
    <citation type="submission" date="2018-07" db="EMBL/GenBank/DDBJ databases">
        <title>Genomic Encyclopedia of Type Strains, Phase III (KMG-III): the genomes of soil and plant-associated and newly described type strains.</title>
        <authorList>
            <person name="Whitman W."/>
        </authorList>
    </citation>
    <scope>NUCLEOTIDE SEQUENCE [LARGE SCALE GENOMIC DNA]</scope>
    <source>
        <strain evidence="6 7">CECT 7031</strain>
    </source>
</reference>
<dbReference type="GeneID" id="94545430"/>
<dbReference type="InterPro" id="IPR050833">
    <property type="entry name" value="Poly_Biosynth_Transport"/>
</dbReference>
<keyword evidence="4" id="KW-1133">Transmembrane helix</keyword>
<evidence type="ECO:0000256" key="1">
    <source>
        <dbReference type="ARBA" id="ARBA00004651"/>
    </source>
</evidence>
<dbReference type="PANTHER" id="PTHR30250:SF11">
    <property type="entry name" value="O-ANTIGEN TRANSPORTER-RELATED"/>
    <property type="match status" value="1"/>
</dbReference>
<dbReference type="Proteomes" id="UP000254912">
    <property type="component" value="Unassembled WGS sequence"/>
</dbReference>